<dbReference type="KEGG" id="aef:GEV26_04020"/>
<keyword evidence="5" id="KW-1185">Reference proteome</keyword>
<gene>
    <name evidence="4" type="ORF">GEV26_04020</name>
</gene>
<feature type="DNA-binding region" description="H-T-H motif" evidence="2">
    <location>
        <begin position="36"/>
        <end position="55"/>
    </location>
</feature>
<dbReference type="RefSeq" id="WP_153651869.1">
    <property type="nucleotide sequence ID" value="NZ_CP045737.1"/>
</dbReference>
<evidence type="ECO:0000313" key="4">
    <source>
        <dbReference type="EMBL" id="QGG40598.1"/>
    </source>
</evidence>
<organism evidence="4 5">
    <name type="scientific">Aeromicrobium yanjiei</name>
    <dbReference type="NCBI Taxonomy" id="2662028"/>
    <lineage>
        <taxon>Bacteria</taxon>
        <taxon>Bacillati</taxon>
        <taxon>Actinomycetota</taxon>
        <taxon>Actinomycetes</taxon>
        <taxon>Propionibacteriales</taxon>
        <taxon>Nocardioidaceae</taxon>
        <taxon>Aeromicrobium</taxon>
    </lineage>
</organism>
<dbReference type="Gene3D" id="1.10.357.10">
    <property type="entry name" value="Tetracycline Repressor, domain 2"/>
    <property type="match status" value="1"/>
</dbReference>
<dbReference type="Gene3D" id="1.10.10.60">
    <property type="entry name" value="Homeodomain-like"/>
    <property type="match status" value="1"/>
</dbReference>
<evidence type="ECO:0000256" key="1">
    <source>
        <dbReference type="ARBA" id="ARBA00023125"/>
    </source>
</evidence>
<accession>A0A5Q2MDE8</accession>
<feature type="domain" description="HTH tetR-type" evidence="3">
    <location>
        <begin position="14"/>
        <end position="73"/>
    </location>
</feature>
<protein>
    <submittedName>
        <fullName evidence="4">TetR family transcriptional regulator</fullName>
    </submittedName>
</protein>
<dbReference type="AlphaFoldDB" id="A0A5Q2MDE8"/>
<dbReference type="SUPFAM" id="SSF46689">
    <property type="entry name" value="Homeodomain-like"/>
    <property type="match status" value="1"/>
</dbReference>
<dbReference type="PROSITE" id="PS50977">
    <property type="entry name" value="HTH_TETR_2"/>
    <property type="match status" value="1"/>
</dbReference>
<dbReference type="Pfam" id="PF00440">
    <property type="entry name" value="TetR_N"/>
    <property type="match status" value="1"/>
</dbReference>
<proteinExistence type="predicted"/>
<dbReference type="GO" id="GO:0003677">
    <property type="term" value="F:DNA binding"/>
    <property type="evidence" value="ECO:0007669"/>
    <property type="project" value="UniProtKB-UniRule"/>
</dbReference>
<dbReference type="InterPro" id="IPR001647">
    <property type="entry name" value="HTH_TetR"/>
</dbReference>
<dbReference type="EMBL" id="CP045737">
    <property type="protein sequence ID" value="QGG40598.1"/>
    <property type="molecule type" value="Genomic_DNA"/>
</dbReference>
<dbReference type="InterPro" id="IPR009057">
    <property type="entry name" value="Homeodomain-like_sf"/>
</dbReference>
<name>A0A5Q2MDE8_9ACTN</name>
<dbReference type="Proteomes" id="UP000392064">
    <property type="component" value="Chromosome"/>
</dbReference>
<keyword evidence="1 2" id="KW-0238">DNA-binding</keyword>
<evidence type="ECO:0000256" key="2">
    <source>
        <dbReference type="PROSITE-ProRule" id="PRU00335"/>
    </source>
</evidence>
<dbReference type="PRINTS" id="PR00455">
    <property type="entry name" value="HTHTETR"/>
</dbReference>
<sequence>MPRITAATVAEHRSQQRQAILDAARGVLAATGAAPTMSEVGRLTGLARSSVYQYFASPDELLAAVVADIFPAWARTVLDRVAAATTPGDRVWAYIEANIDLFDSSEQAVARALSRIVDPQVLMPPMKEFHLQLQVPLRQALTDLGESEPDAVAEHIDALVMQASRAIDAARETLGDRARTQALARVRRLLAGYLGVAPVAD</sequence>
<evidence type="ECO:0000313" key="5">
    <source>
        <dbReference type="Proteomes" id="UP000392064"/>
    </source>
</evidence>
<reference evidence="4 5" key="1">
    <citation type="submission" date="2019-11" db="EMBL/GenBank/DDBJ databases">
        <authorList>
            <person name="Li J."/>
        </authorList>
    </citation>
    <scope>NUCLEOTIDE SEQUENCE [LARGE SCALE GENOMIC DNA]</scope>
    <source>
        <strain evidence="4 5">MF47</strain>
    </source>
</reference>
<evidence type="ECO:0000259" key="3">
    <source>
        <dbReference type="PROSITE" id="PS50977"/>
    </source>
</evidence>